<evidence type="ECO:0000313" key="2">
    <source>
        <dbReference type="Proteomes" id="UP000594014"/>
    </source>
</evidence>
<sequence>MREMIKLDLSRSRVDAQELQAAAAGLEEAKAKLWSGEEPFTGWVKLPFDYDRTELEEVLAAAEQIQKQCDILVVIGIGGSYLGAQAAISTLKSGKDNVPEVCFAGQNLSGTYHKELLDRIKDKELCLCVISKSGTTTESSVAFSILKDELYRKYGKEEAAKRIYAITDANKGILREETAREGYVSFVVPDDIGGRYSVLTAVGLLPIAAAGIDIKEMLAGAESAAAAEKEDRGAAASLAAARMALLSRGKAIEVFEYYEPSLFFFGEWLKQLFGESEGKDGKGIFPAALQFSTDLHSMGQFLQDGNQIFFETVLNVMKPAQDILVPESAGQLLAGKSMNEINQAAVEGVIAAHEAVGVPIIKLEIPELTPYYFGQMVYFFETTCAVSGYLNGVNPFDQPGVESYKSEMRKVLMKL</sequence>
<keyword evidence="1" id="KW-0413">Isomerase</keyword>
<dbReference type="EMBL" id="CP042469">
    <property type="protein sequence ID" value="QOX65086.1"/>
    <property type="molecule type" value="Genomic_DNA"/>
</dbReference>
<name>A0ACD1AFX5_9FIRM</name>
<organism evidence="1 2">
    <name type="scientific">Anoxybacterium hadale</name>
    <dbReference type="NCBI Taxonomy" id="3408580"/>
    <lineage>
        <taxon>Bacteria</taxon>
        <taxon>Bacillati</taxon>
        <taxon>Bacillota</taxon>
        <taxon>Clostridia</taxon>
        <taxon>Peptostreptococcales</taxon>
        <taxon>Anaerovoracaceae</taxon>
        <taxon>Anoxybacterium</taxon>
    </lineage>
</organism>
<keyword evidence="2" id="KW-1185">Reference proteome</keyword>
<dbReference type="EC" id="5.3.1.9" evidence="1"/>
<gene>
    <name evidence="1" type="ORF">FRZ06_17915</name>
</gene>
<dbReference type="Proteomes" id="UP000594014">
    <property type="component" value="Chromosome"/>
</dbReference>
<proteinExistence type="predicted"/>
<accession>A0ACD1AFX5</accession>
<reference evidence="1" key="1">
    <citation type="submission" date="2019-08" db="EMBL/GenBank/DDBJ databases">
        <title>Genome sequence of Clostridiales bacterium MT110.</title>
        <authorList>
            <person name="Cao J."/>
        </authorList>
    </citation>
    <scope>NUCLEOTIDE SEQUENCE</scope>
    <source>
        <strain evidence="1">MT110</strain>
    </source>
</reference>
<protein>
    <submittedName>
        <fullName evidence="1">Glucose-6-phosphate isomerase</fullName>
        <ecNumber evidence="1">5.3.1.9</ecNumber>
    </submittedName>
</protein>
<evidence type="ECO:0000313" key="1">
    <source>
        <dbReference type="EMBL" id="QOX65086.1"/>
    </source>
</evidence>